<feature type="region of interest" description="Disordered" evidence="5">
    <location>
        <begin position="536"/>
        <end position="559"/>
    </location>
</feature>
<dbReference type="SUPFAM" id="SSF51905">
    <property type="entry name" value="FAD/NAD(P)-binding domain"/>
    <property type="match status" value="1"/>
</dbReference>
<dbReference type="InterPro" id="IPR002938">
    <property type="entry name" value="FAD-bd"/>
</dbReference>
<name>A0A061R8R8_9CHLO</name>
<dbReference type="AlphaFoldDB" id="A0A061R8R8"/>
<dbReference type="PANTHER" id="PTHR46496">
    <property type="match status" value="1"/>
</dbReference>
<evidence type="ECO:0000256" key="5">
    <source>
        <dbReference type="SAM" id="MobiDB-lite"/>
    </source>
</evidence>
<comment type="cofactor">
    <cofactor evidence="1">
        <name>FAD</name>
        <dbReference type="ChEBI" id="CHEBI:57692"/>
    </cofactor>
</comment>
<dbReference type="Gene3D" id="3.50.50.60">
    <property type="entry name" value="FAD/NAD(P)-binding domain"/>
    <property type="match status" value="1"/>
</dbReference>
<keyword evidence="2" id="KW-0285">Flavoprotein</keyword>
<dbReference type="EMBL" id="GBEZ01019677">
    <property type="protein sequence ID" value="JAC66911.1"/>
    <property type="molecule type" value="Transcribed_RNA"/>
</dbReference>
<gene>
    <name evidence="7" type="primary">ABA1</name>
    <name evidence="7" type="ORF">TSPGSL018_12488</name>
</gene>
<proteinExistence type="predicted"/>
<evidence type="ECO:0000313" key="7">
    <source>
        <dbReference type="EMBL" id="JAC66911.1"/>
    </source>
</evidence>
<evidence type="ECO:0000256" key="2">
    <source>
        <dbReference type="ARBA" id="ARBA00022630"/>
    </source>
</evidence>
<dbReference type="PRINTS" id="PR00420">
    <property type="entry name" value="RNGMNOXGNASE"/>
</dbReference>
<dbReference type="InterPro" id="IPR036188">
    <property type="entry name" value="FAD/NAD-bd_sf"/>
</dbReference>
<feature type="domain" description="FAD-binding" evidence="6">
    <location>
        <begin position="91"/>
        <end position="436"/>
    </location>
</feature>
<dbReference type="GO" id="GO:0016491">
    <property type="term" value="F:oxidoreductase activity"/>
    <property type="evidence" value="ECO:0007669"/>
    <property type="project" value="UniProtKB-KW"/>
</dbReference>
<evidence type="ECO:0000256" key="1">
    <source>
        <dbReference type="ARBA" id="ARBA00001974"/>
    </source>
</evidence>
<reference evidence="7" key="1">
    <citation type="submission" date="2014-05" db="EMBL/GenBank/DDBJ databases">
        <title>The transcriptome of the halophilic microalga Tetraselmis sp. GSL018 isolated from the Great Salt Lake, Utah.</title>
        <authorList>
            <person name="Jinkerson R.E."/>
            <person name="D'Adamo S."/>
            <person name="Posewitz M.C."/>
        </authorList>
    </citation>
    <scope>NUCLEOTIDE SEQUENCE</scope>
    <source>
        <strain evidence="7">GSL018</strain>
    </source>
</reference>
<dbReference type="Pfam" id="PF01494">
    <property type="entry name" value="FAD_binding_3"/>
    <property type="match status" value="1"/>
</dbReference>
<evidence type="ECO:0000256" key="3">
    <source>
        <dbReference type="ARBA" id="ARBA00022827"/>
    </source>
</evidence>
<organism evidence="7">
    <name type="scientific">Tetraselmis sp. GSL018</name>
    <dbReference type="NCBI Taxonomy" id="582737"/>
    <lineage>
        <taxon>Eukaryota</taxon>
        <taxon>Viridiplantae</taxon>
        <taxon>Chlorophyta</taxon>
        <taxon>core chlorophytes</taxon>
        <taxon>Chlorodendrophyceae</taxon>
        <taxon>Chlorodendrales</taxon>
        <taxon>Chlorodendraceae</taxon>
        <taxon>Tetraselmis</taxon>
    </lineage>
</organism>
<protein>
    <submittedName>
        <fullName evidence="7">Zeaxanthin epoxidase</fullName>
    </submittedName>
</protein>
<keyword evidence="4" id="KW-0560">Oxidoreductase</keyword>
<dbReference type="PANTHER" id="PTHR46496:SF1">
    <property type="entry name" value="ZEAXANTHIN EPOXIDASE, CHLOROPLASTIC"/>
    <property type="match status" value="1"/>
</dbReference>
<accession>A0A061R8R8</accession>
<feature type="compositionally biased region" description="Basic and acidic residues" evidence="5">
    <location>
        <begin position="540"/>
        <end position="549"/>
    </location>
</feature>
<keyword evidence="3" id="KW-0274">FAD</keyword>
<evidence type="ECO:0000259" key="6">
    <source>
        <dbReference type="Pfam" id="PF01494"/>
    </source>
</evidence>
<feature type="region of interest" description="Disordered" evidence="5">
    <location>
        <begin position="66"/>
        <end position="88"/>
    </location>
</feature>
<dbReference type="GO" id="GO:0071949">
    <property type="term" value="F:FAD binding"/>
    <property type="evidence" value="ECO:0007669"/>
    <property type="project" value="InterPro"/>
</dbReference>
<evidence type="ECO:0000256" key="4">
    <source>
        <dbReference type="ARBA" id="ARBA00023002"/>
    </source>
</evidence>
<sequence>MHLKIKVNSSVELYRPCPSTNFARRSCSSRASVSSKRHTAASCLGSGASRRNPAFRVQHVCKASQQSSQDFSKSSSGGEASSSNGSGSRKLKVLVAGGGIGGLSAGLACLRQGFDVTIFEKVEEYKPFGGPIQLQCNALGALDSFAPELAEKITTIGTITGDRVNGLLDGETGEWFYRFDTRKPCHKHGLPLTTVVSRYDLLDFLCEAVGPALTTGSRVASYENTKHGVRVTLEDGTLHEGDLLIGADGIRSNVRAQMRNEVNGPPLKYAGYAVYTAVCDYTGVHTDTSKTGYQVWLGPKQYFVSSDVGDGRQQYYAFLDVPPGGDDKWAKCEDWPNYRDMLLDRFKDWCPAVLERLECTRPEDVERRDVNDLAPDPRWVDGNVVLLGDACHAVQPNLGQGGGQAIESSFVLAEELAKAGPGKVNAALHAYARKRFIRSAAIHGLSRMASILNTTYRRYLGSEPYDFYPGPIKQMWRQIERLRLTHPGRMVGQIAMIATMDLVLEYVGAGLYLPPELGGASTGNRTHRVPRCQVPGVSAPKRDIPKEEFAMQGPPGLAK</sequence>